<dbReference type="PANTHER" id="PTHR43711">
    <property type="entry name" value="TWO-COMPONENT HISTIDINE KINASE"/>
    <property type="match status" value="1"/>
</dbReference>
<dbReference type="InterPro" id="IPR004358">
    <property type="entry name" value="Sig_transdc_His_kin-like_C"/>
</dbReference>
<dbReference type="PRINTS" id="PR00344">
    <property type="entry name" value="BCTRLSENSOR"/>
</dbReference>
<dbReference type="FunFam" id="3.30.565.10:FF:000006">
    <property type="entry name" value="Sensor histidine kinase WalK"/>
    <property type="match status" value="1"/>
</dbReference>
<evidence type="ECO:0000256" key="8">
    <source>
        <dbReference type="ARBA" id="ARBA00055745"/>
    </source>
</evidence>
<keyword evidence="6" id="KW-0902">Two-component regulatory system</keyword>
<evidence type="ECO:0000256" key="3">
    <source>
        <dbReference type="ARBA" id="ARBA00022553"/>
    </source>
</evidence>
<dbReference type="InterPro" id="IPR003594">
    <property type="entry name" value="HATPase_dom"/>
</dbReference>
<dbReference type="InterPro" id="IPR036890">
    <property type="entry name" value="HATPase_C_sf"/>
</dbReference>
<comment type="function">
    <text evidence="8">Photoreceptor which exists in two forms that are reversibly interconvertible by light: the R form that absorbs maximally in the red region of the spectrum and the FR form that absorbs maximally in the far-red region.</text>
</comment>
<dbReference type="Pfam" id="PF02518">
    <property type="entry name" value="HATPase_c"/>
    <property type="match status" value="1"/>
</dbReference>
<dbReference type="EMBL" id="JAECZB010000079">
    <property type="protein sequence ID" value="MBH8554631.1"/>
    <property type="molecule type" value="Genomic_DNA"/>
</dbReference>
<dbReference type="InterPro" id="IPR003661">
    <property type="entry name" value="HisK_dim/P_dom"/>
</dbReference>
<evidence type="ECO:0000256" key="4">
    <source>
        <dbReference type="ARBA" id="ARBA00022679"/>
    </source>
</evidence>
<dbReference type="GO" id="GO:0000155">
    <property type="term" value="F:phosphorelay sensor kinase activity"/>
    <property type="evidence" value="ECO:0007669"/>
    <property type="project" value="InterPro"/>
</dbReference>
<evidence type="ECO:0000256" key="1">
    <source>
        <dbReference type="ARBA" id="ARBA00000085"/>
    </source>
</evidence>
<dbReference type="CDD" id="cd00082">
    <property type="entry name" value="HisKA"/>
    <property type="match status" value="1"/>
</dbReference>
<evidence type="ECO:0000259" key="9">
    <source>
        <dbReference type="PROSITE" id="PS50109"/>
    </source>
</evidence>
<evidence type="ECO:0000256" key="5">
    <source>
        <dbReference type="ARBA" id="ARBA00022777"/>
    </source>
</evidence>
<accession>A0A8J7HKS6</accession>
<dbReference type="Proteomes" id="UP000599391">
    <property type="component" value="Unassembled WGS sequence"/>
</dbReference>
<reference evidence="10 11" key="1">
    <citation type="journal article" date="2021" name="Int. J. Syst. Evol. Microbiol.">
        <title>Amazonocrinis nigriterrae gen. nov., sp. nov., Atlanticothrix silvestris gen. nov., sp. nov. and Dendronalium phyllosphericum gen. nov., sp. nov., nostocacean cyanobacteria from Brazilian environments.</title>
        <authorList>
            <person name="Alvarenga D.O."/>
            <person name="Andreote A.P.D."/>
            <person name="Branco L.H.Z."/>
            <person name="Delbaje E."/>
            <person name="Cruz R.B."/>
            <person name="Varani A.M."/>
            <person name="Fiore M.F."/>
        </authorList>
    </citation>
    <scope>NUCLEOTIDE SEQUENCE [LARGE SCALE GENOMIC DNA]</scope>
    <source>
        <strain evidence="10 11">CENA357</strain>
    </source>
</reference>
<keyword evidence="4" id="KW-0808">Transferase</keyword>
<dbReference type="SMART" id="SM00387">
    <property type="entry name" value="HATPase_c"/>
    <property type="match status" value="1"/>
</dbReference>
<proteinExistence type="predicted"/>
<dbReference type="Gene3D" id="3.30.565.10">
    <property type="entry name" value="Histidine kinase-like ATPase, C-terminal domain"/>
    <property type="match status" value="1"/>
</dbReference>
<organism evidence="10 11">
    <name type="scientific">Atlanticothrix silvestris CENA357</name>
    <dbReference type="NCBI Taxonomy" id="1725252"/>
    <lineage>
        <taxon>Bacteria</taxon>
        <taxon>Bacillati</taxon>
        <taxon>Cyanobacteriota</taxon>
        <taxon>Cyanophyceae</taxon>
        <taxon>Nostocales</taxon>
        <taxon>Nodulariaceae</taxon>
        <taxon>Atlanticothrix</taxon>
        <taxon>Atlanticothrix silvestris</taxon>
    </lineage>
</organism>
<dbReference type="CDD" id="cd16922">
    <property type="entry name" value="HATPase_EvgS-ArcB-TorS-like"/>
    <property type="match status" value="1"/>
</dbReference>
<dbReference type="InterPro" id="IPR050736">
    <property type="entry name" value="Sensor_HK_Regulatory"/>
</dbReference>
<evidence type="ECO:0000313" key="11">
    <source>
        <dbReference type="Proteomes" id="UP000599391"/>
    </source>
</evidence>
<dbReference type="AlphaFoldDB" id="A0A8J7HKS6"/>
<comment type="catalytic activity">
    <reaction evidence="1">
        <text>ATP + protein L-histidine = ADP + protein N-phospho-L-histidine.</text>
        <dbReference type="EC" id="2.7.13.3"/>
    </reaction>
</comment>
<evidence type="ECO:0000256" key="6">
    <source>
        <dbReference type="ARBA" id="ARBA00023012"/>
    </source>
</evidence>
<keyword evidence="7" id="KW-0472">Membrane</keyword>
<evidence type="ECO:0000256" key="2">
    <source>
        <dbReference type="ARBA" id="ARBA00012438"/>
    </source>
</evidence>
<dbReference type="PANTHER" id="PTHR43711:SF1">
    <property type="entry name" value="HISTIDINE KINASE 1"/>
    <property type="match status" value="1"/>
</dbReference>
<evidence type="ECO:0000256" key="7">
    <source>
        <dbReference type="ARBA" id="ARBA00023136"/>
    </source>
</evidence>
<keyword evidence="5" id="KW-0418">Kinase</keyword>
<dbReference type="EC" id="2.7.13.3" evidence="2"/>
<dbReference type="InterPro" id="IPR005467">
    <property type="entry name" value="His_kinase_dom"/>
</dbReference>
<keyword evidence="3" id="KW-0597">Phosphoprotein</keyword>
<sequence>MKSEFIGIISHELRTPLTAIRAALGLLNTGIYDKKPDKSKRMIEIAAIDSDRLVRLVNDILDLERLESGHAVLEKTTCEAADLIEQAVAGVQAIAKQQHISFHIHSSNAHVWAAADAIIQTLANLLGNALKFSPNNSTITLNVQQQKDRVLFQITDQGRGIPADKLETIFGRFQQVDASDSRTKGGTGLGLAICRSIIEQHGGQIWAESTVGVGSTFFFTLPLH</sequence>
<dbReference type="Pfam" id="PF00512">
    <property type="entry name" value="HisKA"/>
    <property type="match status" value="1"/>
</dbReference>
<comment type="caution">
    <text evidence="10">The sequence shown here is derived from an EMBL/GenBank/DDBJ whole genome shotgun (WGS) entry which is preliminary data.</text>
</comment>
<evidence type="ECO:0000313" key="10">
    <source>
        <dbReference type="EMBL" id="MBH8554631.1"/>
    </source>
</evidence>
<keyword evidence="11" id="KW-1185">Reference proteome</keyword>
<dbReference type="PROSITE" id="PS50109">
    <property type="entry name" value="HIS_KIN"/>
    <property type="match status" value="1"/>
</dbReference>
<dbReference type="SMART" id="SM00388">
    <property type="entry name" value="HisKA"/>
    <property type="match status" value="1"/>
</dbReference>
<dbReference type="InterPro" id="IPR036097">
    <property type="entry name" value="HisK_dim/P_sf"/>
</dbReference>
<gene>
    <name evidence="10" type="ORF">I8751_20175</name>
</gene>
<dbReference type="FunFam" id="1.10.287.130:FF:000001">
    <property type="entry name" value="Two-component sensor histidine kinase"/>
    <property type="match status" value="1"/>
</dbReference>
<dbReference type="Gene3D" id="1.10.287.130">
    <property type="match status" value="1"/>
</dbReference>
<dbReference type="SUPFAM" id="SSF55874">
    <property type="entry name" value="ATPase domain of HSP90 chaperone/DNA topoisomerase II/histidine kinase"/>
    <property type="match status" value="1"/>
</dbReference>
<dbReference type="SUPFAM" id="SSF47384">
    <property type="entry name" value="Homodimeric domain of signal transducing histidine kinase"/>
    <property type="match status" value="1"/>
</dbReference>
<protein>
    <recommendedName>
        <fullName evidence="2">histidine kinase</fullName>
        <ecNumber evidence="2">2.7.13.3</ecNumber>
    </recommendedName>
</protein>
<feature type="domain" description="Histidine kinase" evidence="9">
    <location>
        <begin position="8"/>
        <end position="224"/>
    </location>
</feature>
<name>A0A8J7HKS6_9CYAN</name>